<organism evidence="2 3">
    <name type="scientific">Cryobacterium tagatosivorans</name>
    <dbReference type="NCBI Taxonomy" id="1259199"/>
    <lineage>
        <taxon>Bacteria</taxon>
        <taxon>Bacillati</taxon>
        <taxon>Actinomycetota</taxon>
        <taxon>Actinomycetes</taxon>
        <taxon>Micrococcales</taxon>
        <taxon>Microbacteriaceae</taxon>
        <taxon>Cryobacterium</taxon>
    </lineage>
</organism>
<keyword evidence="3" id="KW-1185">Reference proteome</keyword>
<dbReference type="AlphaFoldDB" id="A0A4R8UAU9"/>
<dbReference type="OrthoDB" id="4726228at2"/>
<accession>A0A4R8UAU9</accession>
<dbReference type="EMBL" id="SOEZ01000075">
    <property type="protein sequence ID" value="TFB47270.1"/>
    <property type="molecule type" value="Genomic_DNA"/>
</dbReference>
<evidence type="ECO:0000313" key="2">
    <source>
        <dbReference type="EMBL" id="TFB47270.1"/>
    </source>
</evidence>
<name>A0A4R8UAU9_9MICO</name>
<feature type="compositionally biased region" description="Polar residues" evidence="1">
    <location>
        <begin position="13"/>
        <end position="24"/>
    </location>
</feature>
<dbReference type="RefSeq" id="WP_134492568.1">
    <property type="nucleotide sequence ID" value="NZ_SOEZ01000075.1"/>
</dbReference>
<sequence length="158" mass="17231">MGKPTHPLDESDSSAPVETTPSPQLARSLQATAAVWRQVKAEFGLLTSSEVAAILGTDPSNGKYVSSKQAANEIVGVLRGRGYLFPGFQFDRDRGTVLPVIARLIELAHANQWDEESLILWMQSPSTSFEDEARPVDHLRDDPDAVLAAARTAFEAVW</sequence>
<evidence type="ECO:0000256" key="1">
    <source>
        <dbReference type="SAM" id="MobiDB-lite"/>
    </source>
</evidence>
<protein>
    <submittedName>
        <fullName evidence="2">Uncharacterized protein</fullName>
    </submittedName>
</protein>
<feature type="region of interest" description="Disordered" evidence="1">
    <location>
        <begin position="1"/>
        <end position="24"/>
    </location>
</feature>
<proteinExistence type="predicted"/>
<evidence type="ECO:0000313" key="3">
    <source>
        <dbReference type="Proteomes" id="UP000297866"/>
    </source>
</evidence>
<reference evidence="2 3" key="1">
    <citation type="submission" date="2019-03" db="EMBL/GenBank/DDBJ databases">
        <title>Genomics of glacier-inhabiting Cryobacterium strains.</title>
        <authorList>
            <person name="Liu Q."/>
            <person name="Xin Y.-H."/>
        </authorList>
    </citation>
    <scope>NUCLEOTIDE SEQUENCE [LARGE SCALE GENOMIC DNA]</scope>
    <source>
        <strain evidence="2 3">Sr47</strain>
    </source>
</reference>
<gene>
    <name evidence="2" type="ORF">E3O23_15550</name>
</gene>
<comment type="caution">
    <text evidence="2">The sequence shown here is derived from an EMBL/GenBank/DDBJ whole genome shotgun (WGS) entry which is preliminary data.</text>
</comment>
<dbReference type="Proteomes" id="UP000297866">
    <property type="component" value="Unassembled WGS sequence"/>
</dbReference>